<comment type="subcellular location">
    <subcellularLocation>
        <location evidence="1 7">Cell membrane</location>
        <topology evidence="1 7">Multi-pass membrane protein</topology>
    </subcellularLocation>
</comment>
<dbReference type="Proteomes" id="UP000005017">
    <property type="component" value="Unassembled WGS sequence"/>
</dbReference>
<evidence type="ECO:0000256" key="7">
    <source>
        <dbReference type="RuleBase" id="RU363032"/>
    </source>
</evidence>
<dbReference type="PROSITE" id="PS50928">
    <property type="entry name" value="ABC_TM1"/>
    <property type="match status" value="1"/>
</dbReference>
<proteinExistence type="inferred from homology"/>
<feature type="transmembrane region" description="Helical" evidence="7">
    <location>
        <begin position="409"/>
        <end position="433"/>
    </location>
</feature>
<keyword evidence="2 7" id="KW-0813">Transport</keyword>
<organism evidence="9 10">
    <name type="scientific">Bulleidia extructa W1219</name>
    <dbReference type="NCBI Taxonomy" id="679192"/>
    <lineage>
        <taxon>Bacteria</taxon>
        <taxon>Bacillati</taxon>
        <taxon>Bacillota</taxon>
        <taxon>Erysipelotrichia</taxon>
        <taxon>Erysipelotrichales</taxon>
        <taxon>Erysipelotrichaceae</taxon>
        <taxon>Bulleidia</taxon>
    </lineage>
</organism>
<evidence type="ECO:0000256" key="2">
    <source>
        <dbReference type="ARBA" id="ARBA00022448"/>
    </source>
</evidence>
<dbReference type="CDD" id="cd06261">
    <property type="entry name" value="TM_PBP2"/>
    <property type="match status" value="1"/>
</dbReference>
<accession>D2MNM9</accession>
<keyword evidence="10" id="KW-1185">Reference proteome</keyword>
<feature type="transmembrane region" description="Helical" evidence="7">
    <location>
        <begin position="12"/>
        <end position="31"/>
    </location>
</feature>
<dbReference type="GO" id="GO:0055085">
    <property type="term" value="P:transmembrane transport"/>
    <property type="evidence" value="ECO:0007669"/>
    <property type="project" value="InterPro"/>
</dbReference>
<comment type="caution">
    <text evidence="9">The sequence shown here is derived from an EMBL/GenBank/DDBJ whole genome shotgun (WGS) entry which is preliminary data.</text>
</comment>
<dbReference type="RefSeq" id="WP_006627000.1">
    <property type="nucleotide sequence ID" value="NZ_ADFR01000004.1"/>
</dbReference>
<dbReference type="GO" id="GO:0005886">
    <property type="term" value="C:plasma membrane"/>
    <property type="evidence" value="ECO:0007669"/>
    <property type="project" value="UniProtKB-SubCell"/>
</dbReference>
<evidence type="ECO:0000313" key="9">
    <source>
        <dbReference type="EMBL" id="EFC05820.1"/>
    </source>
</evidence>
<feature type="domain" description="ABC transmembrane type-1" evidence="8">
    <location>
        <begin position="271"/>
        <end position="470"/>
    </location>
</feature>
<evidence type="ECO:0000256" key="3">
    <source>
        <dbReference type="ARBA" id="ARBA00022475"/>
    </source>
</evidence>
<keyword evidence="6 7" id="KW-0472">Membrane</keyword>
<dbReference type="EMBL" id="ADFR01000004">
    <property type="protein sequence ID" value="EFC05820.1"/>
    <property type="molecule type" value="Genomic_DNA"/>
</dbReference>
<dbReference type="PANTHER" id="PTHR30465">
    <property type="entry name" value="INNER MEMBRANE ABC TRANSPORTER"/>
    <property type="match status" value="1"/>
</dbReference>
<evidence type="ECO:0000313" key="10">
    <source>
        <dbReference type="Proteomes" id="UP000005017"/>
    </source>
</evidence>
<dbReference type="Gene3D" id="1.10.3720.10">
    <property type="entry name" value="MetI-like"/>
    <property type="match status" value="1"/>
</dbReference>
<keyword evidence="5 7" id="KW-1133">Transmembrane helix</keyword>
<evidence type="ECO:0000256" key="4">
    <source>
        <dbReference type="ARBA" id="ARBA00022692"/>
    </source>
</evidence>
<gene>
    <name evidence="9" type="ORF">HMPREF9013_0011</name>
</gene>
<feature type="transmembrane region" description="Helical" evidence="7">
    <location>
        <begin position="453"/>
        <end position="477"/>
    </location>
</feature>
<dbReference type="eggNOG" id="COG0601">
    <property type="taxonomic scope" value="Bacteria"/>
</dbReference>
<sequence>MGRYIIGRLIRSAFSVIAVVVIALTLVYTQIDRSKVFQQDPTWVKLKDEDSKTRYMNGVYQRLGYLDFKEQNDVCRGKDSGCMTVGSKEAKTAFEELKNKGYTVKTYNSGLYYATKEYSILDLVKNWFGHLVEVDHPWRISDEHNPNLERKIYIENDYNGLPAIKGSGTVHKYLLYFDNKFPFVHQNFINLNFGVSYPTFGGVGVKDVLTQTQGSSKQLPVVFETGKKANSALQLHTCKYKSTDTIDDLDRGRFFDNYANCENLHKDPSMIGTSMTMGVIALIITYLIGIPAGMAMAAHKDKWQDKLGTVYINVMSAVPSLAFIYFVQFIGMKFGLPDKFPTLGAHNVRSYIMPVLILGLLSTGGIMMWMRRFMLDQASSDYVKFARAKGLSQREIFRKHILRNASIPLVNGIPAAVILTISGAVITETVFAIPGMGKMLPDSIKAYNNPMVIAITFILTTLSILSLLLGDLLVTVVDPRIQLTSKGESR</sequence>
<dbReference type="STRING" id="679192.HMPREF9013_0011"/>
<evidence type="ECO:0000259" key="8">
    <source>
        <dbReference type="PROSITE" id="PS50928"/>
    </source>
</evidence>
<evidence type="ECO:0000256" key="1">
    <source>
        <dbReference type="ARBA" id="ARBA00004651"/>
    </source>
</evidence>
<reference evidence="10" key="1">
    <citation type="submission" date="2009-12" db="EMBL/GenBank/DDBJ databases">
        <title>Sequence of Clostridiales genomosp. BVAB3 str. UPII9-5.</title>
        <authorList>
            <person name="Madupu R."/>
            <person name="Durkin A.S."/>
            <person name="Torralba M."/>
            <person name="Methe B."/>
            <person name="Sutton G.G."/>
            <person name="Strausberg R.L."/>
            <person name="Nelson K.E."/>
        </authorList>
    </citation>
    <scope>NUCLEOTIDE SEQUENCE [LARGE SCALE GENOMIC DNA]</scope>
    <source>
        <strain evidence="10">W1219</strain>
    </source>
</reference>
<dbReference type="PANTHER" id="PTHR30465:SF0">
    <property type="entry name" value="OLIGOPEPTIDE TRANSPORT SYSTEM PERMEASE PROTEIN APPB"/>
    <property type="match status" value="1"/>
</dbReference>
<dbReference type="InterPro" id="IPR000515">
    <property type="entry name" value="MetI-like"/>
</dbReference>
<evidence type="ECO:0000256" key="6">
    <source>
        <dbReference type="ARBA" id="ARBA00023136"/>
    </source>
</evidence>
<dbReference type="AlphaFoldDB" id="D2MNM9"/>
<dbReference type="Pfam" id="PF00528">
    <property type="entry name" value="BPD_transp_1"/>
    <property type="match status" value="1"/>
</dbReference>
<feature type="transmembrane region" description="Helical" evidence="7">
    <location>
        <begin position="351"/>
        <end position="370"/>
    </location>
</feature>
<dbReference type="OrthoDB" id="24153at2"/>
<dbReference type="InterPro" id="IPR035906">
    <property type="entry name" value="MetI-like_sf"/>
</dbReference>
<feature type="transmembrane region" description="Helical" evidence="7">
    <location>
        <begin position="275"/>
        <end position="298"/>
    </location>
</feature>
<keyword evidence="3" id="KW-1003">Cell membrane</keyword>
<comment type="similarity">
    <text evidence="7">Belongs to the binding-protein-dependent transport system permease family.</text>
</comment>
<keyword evidence="4 7" id="KW-0812">Transmembrane</keyword>
<feature type="transmembrane region" description="Helical" evidence="7">
    <location>
        <begin position="310"/>
        <end position="331"/>
    </location>
</feature>
<dbReference type="SUPFAM" id="SSF161098">
    <property type="entry name" value="MetI-like"/>
    <property type="match status" value="1"/>
</dbReference>
<evidence type="ECO:0000256" key="5">
    <source>
        <dbReference type="ARBA" id="ARBA00022989"/>
    </source>
</evidence>
<name>D2MNM9_9FIRM</name>
<protein>
    <submittedName>
        <fullName evidence="9">ABC transporter, permease protein</fullName>
    </submittedName>
</protein>